<dbReference type="OrthoDB" id="4088568at2759"/>
<reference evidence="3 4" key="1">
    <citation type="journal article" date="2012" name="PLoS Pathog.">
        <title>Diverse lifestyles and strategies of plant pathogenesis encoded in the genomes of eighteen Dothideomycetes fungi.</title>
        <authorList>
            <person name="Ohm R.A."/>
            <person name="Feau N."/>
            <person name="Henrissat B."/>
            <person name="Schoch C.L."/>
            <person name="Horwitz B.A."/>
            <person name="Barry K.W."/>
            <person name="Condon B.J."/>
            <person name="Copeland A.C."/>
            <person name="Dhillon B."/>
            <person name="Glaser F."/>
            <person name="Hesse C.N."/>
            <person name="Kosti I."/>
            <person name="LaButti K."/>
            <person name="Lindquist E.A."/>
            <person name="Lucas S."/>
            <person name="Salamov A.A."/>
            <person name="Bradshaw R.E."/>
            <person name="Ciuffetti L."/>
            <person name="Hamelin R.C."/>
            <person name="Kema G.H.J."/>
            <person name="Lawrence C."/>
            <person name="Scott J.A."/>
            <person name="Spatafora J.W."/>
            <person name="Turgeon B.G."/>
            <person name="de Wit P.J.G.M."/>
            <person name="Zhong S."/>
            <person name="Goodwin S.B."/>
            <person name="Grigoriev I.V."/>
        </authorList>
    </citation>
    <scope>NUCLEOTIDE SEQUENCE [LARGE SCALE GENOMIC DNA]</scope>
    <source>
        <strain evidence="3 4">UAMH 10762</strain>
    </source>
</reference>
<dbReference type="OMA" id="KIVGHFV"/>
<evidence type="ECO:0000313" key="4">
    <source>
        <dbReference type="Proteomes" id="UP000011761"/>
    </source>
</evidence>
<feature type="region of interest" description="Disordered" evidence="2">
    <location>
        <begin position="448"/>
        <end position="501"/>
    </location>
</feature>
<evidence type="ECO:0000256" key="2">
    <source>
        <dbReference type="SAM" id="MobiDB-lite"/>
    </source>
</evidence>
<feature type="compositionally biased region" description="Low complexity" evidence="2">
    <location>
        <begin position="538"/>
        <end position="554"/>
    </location>
</feature>
<dbReference type="EMBL" id="KB445552">
    <property type="protein sequence ID" value="EMC98954.1"/>
    <property type="molecule type" value="Genomic_DNA"/>
</dbReference>
<dbReference type="STRING" id="717646.M2NHX2"/>
<dbReference type="SUPFAM" id="SSF90257">
    <property type="entry name" value="Myosin rod fragments"/>
    <property type="match status" value="1"/>
</dbReference>
<dbReference type="GeneID" id="19113577"/>
<protein>
    <submittedName>
        <fullName evidence="3">Uncharacterized protein</fullName>
    </submittedName>
</protein>
<keyword evidence="4" id="KW-1185">Reference proteome</keyword>
<feature type="coiled-coil region" evidence="1">
    <location>
        <begin position="269"/>
        <end position="296"/>
    </location>
</feature>
<feature type="compositionally biased region" description="Low complexity" evidence="2">
    <location>
        <begin position="368"/>
        <end position="382"/>
    </location>
</feature>
<evidence type="ECO:0000256" key="1">
    <source>
        <dbReference type="SAM" id="Coils"/>
    </source>
</evidence>
<dbReference type="Proteomes" id="UP000011761">
    <property type="component" value="Unassembled WGS sequence"/>
</dbReference>
<feature type="region of interest" description="Disordered" evidence="2">
    <location>
        <begin position="337"/>
        <end position="385"/>
    </location>
</feature>
<feature type="region of interest" description="Disordered" evidence="2">
    <location>
        <begin position="531"/>
        <end position="555"/>
    </location>
</feature>
<accession>M2NHX2</accession>
<gene>
    <name evidence="3" type="ORF">BAUCODRAFT_386066</name>
</gene>
<organism evidence="3 4">
    <name type="scientific">Baudoinia panamericana (strain UAMH 10762)</name>
    <name type="common">Angels' share fungus</name>
    <name type="synonym">Baudoinia compniacensis (strain UAMH 10762)</name>
    <dbReference type="NCBI Taxonomy" id="717646"/>
    <lineage>
        <taxon>Eukaryota</taxon>
        <taxon>Fungi</taxon>
        <taxon>Dikarya</taxon>
        <taxon>Ascomycota</taxon>
        <taxon>Pezizomycotina</taxon>
        <taxon>Dothideomycetes</taxon>
        <taxon>Dothideomycetidae</taxon>
        <taxon>Mycosphaerellales</taxon>
        <taxon>Teratosphaeriaceae</taxon>
        <taxon>Baudoinia</taxon>
    </lineage>
</organism>
<dbReference type="AlphaFoldDB" id="M2NHX2"/>
<keyword evidence="1" id="KW-0175">Coiled coil</keyword>
<proteinExistence type="predicted"/>
<dbReference type="HOGENOM" id="CLU_008442_1_0_1"/>
<dbReference type="RefSeq" id="XP_007674031.1">
    <property type="nucleotide sequence ID" value="XM_007675841.1"/>
</dbReference>
<feature type="region of interest" description="Disordered" evidence="2">
    <location>
        <begin position="673"/>
        <end position="723"/>
    </location>
</feature>
<evidence type="ECO:0000313" key="3">
    <source>
        <dbReference type="EMBL" id="EMC98954.1"/>
    </source>
</evidence>
<name>M2NHX2_BAUPA</name>
<feature type="coiled-coil region" evidence="1">
    <location>
        <begin position="76"/>
        <end position="218"/>
    </location>
</feature>
<sequence length="747" mass="81675">MASEVIQSFLAAYEQSAPVETDDPTSIPAQPLTCCCGNEACAYSRQNRDAVEILERDVRTAARLGQALLLRHETYIADTERERKIMAARIDDLESEKQVLERENASVIQENRNLLDELEGLNSAVSDADAHVISLQATLQSTQQEMQRLERLAARTETLEQQLQAFEQEQADWQTTFEEKEEGEKAALRRWQESERALALLQEQVELIERDAKAERERHVEVVGRLEKRRAVERELESATGRLKGAAAAKTEGGTNVVSHFVKDILQDNANLQMGIVELREMLQNSNDEVDSLRKQIMEQQPTMAEEAPSTEENVRTKDLREELLRANSQELHVHHHYHAPPSSARQTPTLKRPKKKRYGALTPGHFTPPSSGRTTPRSSISYDTPSSMATILQQTAVSIPQNVSFSKRFSSQSTSTYHSALSISGPGSPQSTNYRTSSIFDRVFSDAGHESSRPTTPDTDEPGSPLILPTNGKGAAGNFHRSSSAPLQRRRGTGSGAGQASIDSVLGINVGEALQPTEHTHRHNVILEEDEASWENTSSPPGESISSTSSALSDDLVEPLHHRSFHKQSLRRAASHESLLSVAGMDMPTLQARPSQLLISTGGTTFTPQATLAHATRTAATFAKPSSSGHTLLSGMAADQRGPSRPSLGRWVFGRWGTTPIPTSATDTTNVAAVPAPAKPPSRSSDTERAPAFDPLATPKKPKSRPRGINQLGPIPGLGPELRAPVQVPVLRTFDEEGLRLALQGS</sequence>
<dbReference type="KEGG" id="bcom:BAUCODRAFT_386066"/>
<feature type="region of interest" description="Disordered" evidence="2">
    <location>
        <begin position="624"/>
        <end position="649"/>
    </location>
</feature>
<dbReference type="eggNOG" id="ENOG502S9QS">
    <property type="taxonomic scope" value="Eukaryota"/>
</dbReference>